<organism evidence="2 3">
    <name type="scientific">Rickenella mellea</name>
    <dbReference type="NCBI Taxonomy" id="50990"/>
    <lineage>
        <taxon>Eukaryota</taxon>
        <taxon>Fungi</taxon>
        <taxon>Dikarya</taxon>
        <taxon>Basidiomycota</taxon>
        <taxon>Agaricomycotina</taxon>
        <taxon>Agaricomycetes</taxon>
        <taxon>Hymenochaetales</taxon>
        <taxon>Rickenellaceae</taxon>
        <taxon>Rickenella</taxon>
    </lineage>
</organism>
<keyword evidence="1" id="KW-0812">Transmembrane</keyword>
<evidence type="ECO:0000256" key="1">
    <source>
        <dbReference type="SAM" id="Phobius"/>
    </source>
</evidence>
<dbReference type="VEuPathDB" id="FungiDB:BD410DRAFT_784641"/>
<gene>
    <name evidence="2" type="ORF">BD410DRAFT_784641</name>
</gene>
<keyword evidence="3" id="KW-1185">Reference proteome</keyword>
<dbReference type="Proteomes" id="UP000294933">
    <property type="component" value="Unassembled WGS sequence"/>
</dbReference>
<reference evidence="2 3" key="1">
    <citation type="submission" date="2018-06" db="EMBL/GenBank/DDBJ databases">
        <title>A transcriptomic atlas of mushroom development highlights an independent origin of complex multicellularity.</title>
        <authorList>
            <consortium name="DOE Joint Genome Institute"/>
            <person name="Krizsan K."/>
            <person name="Almasi E."/>
            <person name="Merenyi Z."/>
            <person name="Sahu N."/>
            <person name="Viragh M."/>
            <person name="Koszo T."/>
            <person name="Mondo S."/>
            <person name="Kiss B."/>
            <person name="Balint B."/>
            <person name="Kues U."/>
            <person name="Barry K."/>
            <person name="Hegedus J.C."/>
            <person name="Henrissat B."/>
            <person name="Johnson J."/>
            <person name="Lipzen A."/>
            <person name="Ohm R."/>
            <person name="Nagy I."/>
            <person name="Pangilinan J."/>
            <person name="Yan J."/>
            <person name="Xiong Y."/>
            <person name="Grigoriev I.V."/>
            <person name="Hibbett D.S."/>
            <person name="Nagy L.G."/>
        </authorList>
    </citation>
    <scope>NUCLEOTIDE SEQUENCE [LARGE SCALE GENOMIC DNA]</scope>
    <source>
        <strain evidence="2 3">SZMC22713</strain>
    </source>
</reference>
<feature type="transmembrane region" description="Helical" evidence="1">
    <location>
        <begin position="20"/>
        <end position="40"/>
    </location>
</feature>
<sequence length="87" mass="9610">MQSVGSGHTITGDVVLMPEVFSISYIVLLYSLMMCTYVPIFSKRRPNASVATTSAFSPTGMHSGNFWEITKAPSQDPISVQQLRKIR</sequence>
<keyword evidence="1" id="KW-0472">Membrane</keyword>
<name>A0A4Y7QFH8_9AGAM</name>
<dbReference type="EMBL" id="ML170163">
    <property type="protein sequence ID" value="TDL25609.1"/>
    <property type="molecule type" value="Genomic_DNA"/>
</dbReference>
<accession>A0A4Y7QFH8</accession>
<evidence type="ECO:0000313" key="3">
    <source>
        <dbReference type="Proteomes" id="UP000294933"/>
    </source>
</evidence>
<keyword evidence="1" id="KW-1133">Transmembrane helix</keyword>
<evidence type="ECO:0000313" key="2">
    <source>
        <dbReference type="EMBL" id="TDL25609.1"/>
    </source>
</evidence>
<proteinExistence type="predicted"/>
<protein>
    <submittedName>
        <fullName evidence="2">Uncharacterized protein</fullName>
    </submittedName>
</protein>
<dbReference type="OrthoDB" id="2545919at2759"/>
<dbReference type="AlphaFoldDB" id="A0A4Y7QFH8"/>